<dbReference type="SUPFAM" id="SSF51430">
    <property type="entry name" value="NAD(P)-linked oxidoreductase"/>
    <property type="match status" value="1"/>
</dbReference>
<dbReference type="InterPro" id="IPR036812">
    <property type="entry name" value="NAD(P)_OxRdtase_dom_sf"/>
</dbReference>
<proteinExistence type="predicted"/>
<dbReference type="GO" id="GO:0016491">
    <property type="term" value="F:oxidoreductase activity"/>
    <property type="evidence" value="ECO:0007669"/>
    <property type="project" value="UniProtKB-KW"/>
</dbReference>
<dbReference type="EMBL" id="UINC01008108">
    <property type="protein sequence ID" value="SVA36543.1"/>
    <property type="molecule type" value="Genomic_DNA"/>
</dbReference>
<organism evidence="3">
    <name type="scientific">marine metagenome</name>
    <dbReference type="NCBI Taxonomy" id="408172"/>
    <lineage>
        <taxon>unclassified sequences</taxon>
        <taxon>metagenomes</taxon>
        <taxon>ecological metagenomes</taxon>
    </lineage>
</organism>
<accession>A0A381VB08</accession>
<dbReference type="PANTHER" id="PTHR43364">
    <property type="entry name" value="NADH-SPECIFIC METHYLGLYOXAL REDUCTASE-RELATED"/>
    <property type="match status" value="1"/>
</dbReference>
<dbReference type="InterPro" id="IPR050523">
    <property type="entry name" value="AKR_Detox_Biosynth"/>
</dbReference>
<feature type="domain" description="NADP-dependent oxidoreductase" evidence="2">
    <location>
        <begin position="5"/>
        <end position="298"/>
    </location>
</feature>
<sequence length="303" mass="34823">MTVSEIGIGTNRFGHNVDQKEVNKILSACLDYGINFIDTANVYADGRSEECIGKYLKNNRKDFVVATKVGWPNELDKGHGRLSAVNIHFHVENSLIKLKTDYIDVLYLHKWDEITPIHETLKNINILINQGKVRYVAISNFNQWQTALTYNLAKTVFDIEVIALQSEFNMMKREAYLEAEELIKYVKMNFIPFFPLASGFLTGKYKKNVIPKGSRGEWADHMKVMFSDKYYKFIGDLGKITKRKKITLPELAISWLLYYENITSVICGVRSVEQLKMNIKSANLILDNDDLKQIDDAYSILIS</sequence>
<evidence type="ECO:0000259" key="2">
    <source>
        <dbReference type="Pfam" id="PF00248"/>
    </source>
</evidence>
<reference evidence="3" key="1">
    <citation type="submission" date="2018-05" db="EMBL/GenBank/DDBJ databases">
        <authorList>
            <person name="Lanie J.A."/>
            <person name="Ng W.-L."/>
            <person name="Kazmierczak K.M."/>
            <person name="Andrzejewski T.M."/>
            <person name="Davidsen T.M."/>
            <person name="Wayne K.J."/>
            <person name="Tettelin H."/>
            <person name="Glass J.I."/>
            <person name="Rusch D."/>
            <person name="Podicherti R."/>
            <person name="Tsui H.-C.T."/>
            <person name="Winkler M.E."/>
        </authorList>
    </citation>
    <scope>NUCLEOTIDE SEQUENCE</scope>
</reference>
<protein>
    <recommendedName>
        <fullName evidence="2">NADP-dependent oxidoreductase domain-containing protein</fullName>
    </recommendedName>
</protein>
<dbReference type="Gene3D" id="3.20.20.100">
    <property type="entry name" value="NADP-dependent oxidoreductase domain"/>
    <property type="match status" value="1"/>
</dbReference>
<gene>
    <name evidence="3" type="ORF">METZ01_LOCUS89397</name>
</gene>
<dbReference type="PANTHER" id="PTHR43364:SF4">
    <property type="entry name" value="NAD(P)-LINKED OXIDOREDUCTASE SUPERFAMILY PROTEIN"/>
    <property type="match status" value="1"/>
</dbReference>
<dbReference type="AlphaFoldDB" id="A0A381VB08"/>
<dbReference type="InterPro" id="IPR023210">
    <property type="entry name" value="NADP_OxRdtase_dom"/>
</dbReference>
<dbReference type="Pfam" id="PF00248">
    <property type="entry name" value="Aldo_ket_red"/>
    <property type="match status" value="1"/>
</dbReference>
<evidence type="ECO:0000313" key="3">
    <source>
        <dbReference type="EMBL" id="SVA36543.1"/>
    </source>
</evidence>
<evidence type="ECO:0000256" key="1">
    <source>
        <dbReference type="ARBA" id="ARBA00023002"/>
    </source>
</evidence>
<keyword evidence="1" id="KW-0560">Oxidoreductase</keyword>
<name>A0A381VB08_9ZZZZ</name>